<evidence type="ECO:0000313" key="12">
    <source>
        <dbReference type="Proteomes" id="UP000092321"/>
    </source>
</evidence>
<evidence type="ECO:0000256" key="1">
    <source>
        <dbReference type="ARBA" id="ARBA00022679"/>
    </source>
</evidence>
<evidence type="ECO:0000256" key="8">
    <source>
        <dbReference type="ARBA" id="ARBA00023277"/>
    </source>
</evidence>
<dbReference type="Gene3D" id="3.40.1190.20">
    <property type="match status" value="1"/>
</dbReference>
<dbReference type="PANTHER" id="PTHR10584:SF166">
    <property type="entry name" value="RIBOKINASE"/>
    <property type="match status" value="1"/>
</dbReference>
<dbReference type="InterPro" id="IPR029056">
    <property type="entry name" value="Ribokinase-like"/>
</dbReference>
<comment type="caution">
    <text evidence="9">Lacks conserved residue(s) required for the propagation of feature annotation.</text>
</comment>
<feature type="binding site" evidence="9">
    <location>
        <position position="290"/>
    </location>
    <ligand>
        <name>K(+)</name>
        <dbReference type="ChEBI" id="CHEBI:29103"/>
    </ligand>
</feature>
<dbReference type="PANTHER" id="PTHR10584">
    <property type="entry name" value="SUGAR KINASE"/>
    <property type="match status" value="1"/>
</dbReference>
<reference evidence="12" key="1">
    <citation type="journal article" date="2016" name="Proc. Natl. Acad. Sci. U.S.A.">
        <title>Comparative genomics of biotechnologically important yeasts.</title>
        <authorList>
            <person name="Riley R."/>
            <person name="Haridas S."/>
            <person name="Wolfe K.H."/>
            <person name="Lopes M.R."/>
            <person name="Hittinger C.T."/>
            <person name="Goeker M."/>
            <person name="Salamov A.A."/>
            <person name="Wisecaver J.H."/>
            <person name="Long T.M."/>
            <person name="Calvey C.H."/>
            <person name="Aerts A.L."/>
            <person name="Barry K.W."/>
            <person name="Choi C."/>
            <person name="Clum A."/>
            <person name="Coughlan A.Y."/>
            <person name="Deshpande S."/>
            <person name="Douglass A.P."/>
            <person name="Hanson S.J."/>
            <person name="Klenk H.-P."/>
            <person name="LaButti K.M."/>
            <person name="Lapidus A."/>
            <person name="Lindquist E.A."/>
            <person name="Lipzen A.M."/>
            <person name="Meier-Kolthoff J.P."/>
            <person name="Ohm R.A."/>
            <person name="Otillar R.P."/>
            <person name="Pangilinan J.L."/>
            <person name="Peng Y."/>
            <person name="Rokas A."/>
            <person name="Rosa C.A."/>
            <person name="Scheuner C."/>
            <person name="Sibirny A.A."/>
            <person name="Slot J.C."/>
            <person name="Stielow J.B."/>
            <person name="Sun H."/>
            <person name="Kurtzman C.P."/>
            <person name="Blackwell M."/>
            <person name="Grigoriev I.V."/>
            <person name="Jeffries T.W."/>
        </authorList>
    </citation>
    <scope>NUCLEOTIDE SEQUENCE [LARGE SCALE GENOMIC DNA]</scope>
    <source>
        <strain evidence="12">NRRL Y-1626</strain>
    </source>
</reference>
<keyword evidence="3 9" id="KW-0547">Nucleotide-binding</keyword>
<dbReference type="InterPro" id="IPR002139">
    <property type="entry name" value="Ribo/fructo_kinase"/>
</dbReference>
<dbReference type="EMBL" id="LXPE01000002">
    <property type="protein sequence ID" value="OBA28688.1"/>
    <property type="molecule type" value="Genomic_DNA"/>
</dbReference>
<dbReference type="GO" id="GO:0005737">
    <property type="term" value="C:cytoplasm"/>
    <property type="evidence" value="ECO:0007669"/>
    <property type="project" value="UniProtKB-SubCell"/>
</dbReference>
<comment type="caution">
    <text evidence="11">The sequence shown here is derived from an EMBL/GenBank/DDBJ whole genome shotgun (WGS) entry which is preliminary data.</text>
</comment>
<keyword evidence="1 9" id="KW-0808">Transferase</keyword>
<feature type="binding site" evidence="9">
    <location>
        <begin position="293"/>
        <end position="294"/>
    </location>
    <ligand>
        <name>ATP</name>
        <dbReference type="ChEBI" id="CHEBI:30616"/>
    </ligand>
</feature>
<proteinExistence type="inferred from homology"/>
<dbReference type="GO" id="GO:0019303">
    <property type="term" value="P:D-ribose catabolic process"/>
    <property type="evidence" value="ECO:0007669"/>
    <property type="project" value="UniProtKB-UniRule"/>
</dbReference>
<gene>
    <name evidence="9" type="primary">RBK1</name>
    <name evidence="11" type="ORF">HANVADRAFT_51159</name>
</gene>
<keyword evidence="9" id="KW-0539">Nucleus</keyword>
<comment type="similarity">
    <text evidence="9">Belongs to the carbohydrate kinase PfkB family. Ribokinase subfamily.</text>
</comment>
<dbReference type="OrthoDB" id="415590at2759"/>
<feature type="binding site" evidence="9">
    <location>
        <begin position="258"/>
        <end position="263"/>
    </location>
    <ligand>
        <name>ATP</name>
        <dbReference type="ChEBI" id="CHEBI:30616"/>
    </ligand>
</feature>
<keyword evidence="9" id="KW-0963">Cytoplasm</keyword>
<feature type="binding site" evidence="9">
    <location>
        <begin position="11"/>
        <end position="13"/>
    </location>
    <ligand>
        <name>substrate</name>
    </ligand>
</feature>
<keyword evidence="2 9" id="KW-0479">Metal-binding</keyword>
<evidence type="ECO:0000313" key="11">
    <source>
        <dbReference type="EMBL" id="OBA28688.1"/>
    </source>
</evidence>
<evidence type="ECO:0000256" key="3">
    <source>
        <dbReference type="ARBA" id="ARBA00022741"/>
    </source>
</evidence>
<organism evidence="11 12">
    <name type="scientific">Hanseniaspora valbyensis NRRL Y-1626</name>
    <dbReference type="NCBI Taxonomy" id="766949"/>
    <lineage>
        <taxon>Eukaryota</taxon>
        <taxon>Fungi</taxon>
        <taxon>Dikarya</taxon>
        <taxon>Ascomycota</taxon>
        <taxon>Saccharomycotina</taxon>
        <taxon>Saccharomycetes</taxon>
        <taxon>Saccharomycodales</taxon>
        <taxon>Saccharomycodaceae</taxon>
        <taxon>Hanseniaspora</taxon>
    </lineage>
</organism>
<dbReference type="GO" id="GO:0005634">
    <property type="term" value="C:nucleus"/>
    <property type="evidence" value="ECO:0007669"/>
    <property type="project" value="UniProtKB-SubCell"/>
</dbReference>
<feature type="binding site" evidence="9">
    <location>
        <position position="327"/>
    </location>
    <ligand>
        <name>ATP</name>
        <dbReference type="ChEBI" id="CHEBI:30616"/>
    </ligand>
</feature>
<name>A0A1B7TJ23_9ASCO</name>
<dbReference type="InterPro" id="IPR011877">
    <property type="entry name" value="Ribokinase"/>
</dbReference>
<comment type="activity regulation">
    <text evidence="9">Activated by a monovalent cation that binds near, but not in, the active site. The most likely occupant of the site in vivo is potassium. Ion binding induces a conformational change that may alter substrate affinity.</text>
</comment>
<protein>
    <recommendedName>
        <fullName evidence="9">Ribokinase</fullName>
        <shortName evidence="9">RK</shortName>
        <ecNumber evidence="9">2.7.1.15</ecNumber>
    </recommendedName>
</protein>
<dbReference type="SUPFAM" id="SSF53613">
    <property type="entry name" value="Ribokinase-like"/>
    <property type="match status" value="1"/>
</dbReference>
<feature type="binding site" evidence="9">
    <location>
        <position position="288"/>
    </location>
    <ligand>
        <name>K(+)</name>
        <dbReference type="ChEBI" id="CHEBI:29103"/>
    </ligand>
</feature>
<evidence type="ECO:0000256" key="4">
    <source>
        <dbReference type="ARBA" id="ARBA00022777"/>
    </source>
</evidence>
<feature type="binding site" evidence="9">
    <location>
        <position position="148"/>
    </location>
    <ligand>
        <name>substrate</name>
    </ligand>
</feature>
<evidence type="ECO:0000256" key="6">
    <source>
        <dbReference type="ARBA" id="ARBA00022842"/>
    </source>
</evidence>
<dbReference type="Pfam" id="PF00294">
    <property type="entry name" value="PfkB"/>
    <property type="match status" value="1"/>
</dbReference>
<feature type="binding site" evidence="9">
    <location>
        <position position="342"/>
    </location>
    <ligand>
        <name>K(+)</name>
        <dbReference type="ChEBI" id="CHEBI:29103"/>
    </ligand>
</feature>
<feature type="binding site" evidence="9">
    <location>
        <position position="338"/>
    </location>
    <ligand>
        <name>K(+)</name>
        <dbReference type="ChEBI" id="CHEBI:29103"/>
    </ligand>
</feature>
<evidence type="ECO:0000256" key="5">
    <source>
        <dbReference type="ARBA" id="ARBA00022840"/>
    </source>
</evidence>
<evidence type="ECO:0000256" key="9">
    <source>
        <dbReference type="HAMAP-Rule" id="MF_03215"/>
    </source>
</evidence>
<dbReference type="UniPathway" id="UPA00916">
    <property type="reaction ID" value="UER00889"/>
</dbReference>
<comment type="subunit">
    <text evidence="9">Homodimer.</text>
</comment>
<feature type="active site" description="Proton acceptor" evidence="9">
    <location>
        <position position="294"/>
    </location>
</feature>
<feature type="binding site" evidence="9">
    <location>
        <begin position="39"/>
        <end position="43"/>
    </location>
    <ligand>
        <name>substrate</name>
    </ligand>
</feature>
<feature type="binding site" evidence="9">
    <location>
        <position position="336"/>
    </location>
    <ligand>
        <name>K(+)</name>
        <dbReference type="ChEBI" id="CHEBI:29103"/>
    </ligand>
</feature>
<dbReference type="GO" id="GO:0004747">
    <property type="term" value="F:ribokinase activity"/>
    <property type="evidence" value="ECO:0007669"/>
    <property type="project" value="UniProtKB-UniRule"/>
</dbReference>
<evidence type="ECO:0000259" key="10">
    <source>
        <dbReference type="Pfam" id="PF00294"/>
    </source>
</evidence>
<feature type="domain" description="Carbohydrate kinase PfkB" evidence="10">
    <location>
        <begin position="2"/>
        <end position="345"/>
    </location>
</feature>
<keyword evidence="5 9" id="KW-0067">ATP-binding</keyword>
<dbReference type="InterPro" id="IPR011611">
    <property type="entry name" value="PfkB_dom"/>
</dbReference>
<accession>A0A1B7TJ23</accession>
<comment type="cofactor">
    <cofactor evidence="9">
        <name>Mg(2+)</name>
        <dbReference type="ChEBI" id="CHEBI:18420"/>
    </cofactor>
    <text evidence="9">Requires a divalent cation, most likely magnesium in vivo, as an electrophilic catalyst to aid phosphoryl group transfer. It is the chelate of the metal and the nucleotide that is the actual substrate.</text>
</comment>
<sequence length="353" mass="38774">MTVITVIGSLNYDITTYINLIPSANETNLADDVQYNLGGKGFNQCIGLTKSRSNENVEIRMIGSIGGKDNYGDLFLENLKLNKVLTSDIKKIENSATGLANIIVESGRNHANRIMVFPGANKYTKFNETELKKLFSNDDEEFIVLQNEIPDPLAIINHIINPTNNYDSKVIIYNPSPFNAVKYVDPSMWSNINVLIVNEIEMFQLAQALNVVSITDIAPDDKDDEFVQFFEKLIKPVASAIKYPSTASKKINGIIVVTLGGKGYIYYNHCTETLKYEPASKLIAKPIDSTGCGDTFLGYFTTILAETLSDNKGNLDGKILNSLKIANIAAGIAITRNGASSSIPSIKEVKNLI</sequence>
<dbReference type="EC" id="2.7.1.15" evidence="9"/>
<keyword evidence="7 9" id="KW-0630">Potassium</keyword>
<comment type="function">
    <text evidence="9">Catalyzes the phosphorylation of ribose at O-5 in a reaction requiring ATP and magnesium. The resulting D-ribose-5-phosphate can then be used either for sythesis of nucleotides, histidine, and tryptophan, or as a component of the pentose phosphate pathway.</text>
</comment>
<keyword evidence="12" id="KW-1185">Reference proteome</keyword>
<evidence type="ECO:0000256" key="7">
    <source>
        <dbReference type="ARBA" id="ARBA00022958"/>
    </source>
</evidence>
<dbReference type="HAMAP" id="MF_01987">
    <property type="entry name" value="Ribokinase"/>
    <property type="match status" value="1"/>
</dbReference>
<comment type="pathway">
    <text evidence="9">Carbohydrate metabolism; D-ribose degradation; D-ribose 5-phosphate from beta-D-ribopyranose: step 2/2.</text>
</comment>
<feature type="binding site" evidence="9">
    <location>
        <position position="198"/>
    </location>
    <ligand>
        <name>ATP</name>
        <dbReference type="ChEBI" id="CHEBI:30616"/>
    </ligand>
</feature>
<comment type="catalytic activity">
    <reaction evidence="9">
        <text>D-ribose + ATP = D-ribose 5-phosphate + ADP + H(+)</text>
        <dbReference type="Rhea" id="RHEA:13697"/>
        <dbReference type="ChEBI" id="CHEBI:15378"/>
        <dbReference type="ChEBI" id="CHEBI:30616"/>
        <dbReference type="ChEBI" id="CHEBI:47013"/>
        <dbReference type="ChEBI" id="CHEBI:78346"/>
        <dbReference type="ChEBI" id="CHEBI:456216"/>
        <dbReference type="EC" id="2.7.1.15"/>
    </reaction>
</comment>
<keyword evidence="6 9" id="KW-0460">Magnesium</keyword>
<feature type="binding site" evidence="9">
    <location>
        <position position="294"/>
    </location>
    <ligand>
        <name>substrate</name>
    </ligand>
</feature>
<feature type="binding site" evidence="9">
    <location>
        <position position="333"/>
    </location>
    <ligand>
        <name>K(+)</name>
        <dbReference type="ChEBI" id="CHEBI:29103"/>
    </ligand>
</feature>
<dbReference type="AlphaFoldDB" id="A0A1B7TJ23"/>
<dbReference type="GO" id="GO:0005524">
    <property type="term" value="F:ATP binding"/>
    <property type="evidence" value="ECO:0007669"/>
    <property type="project" value="UniProtKB-UniRule"/>
</dbReference>
<dbReference type="Proteomes" id="UP000092321">
    <property type="component" value="Unassembled WGS sequence"/>
</dbReference>
<keyword evidence="4 9" id="KW-0418">Kinase</keyword>
<keyword evidence="8 9" id="KW-0119">Carbohydrate metabolism</keyword>
<evidence type="ECO:0000256" key="2">
    <source>
        <dbReference type="ARBA" id="ARBA00022723"/>
    </source>
</evidence>
<dbReference type="PRINTS" id="PR00990">
    <property type="entry name" value="RIBOKINASE"/>
</dbReference>
<dbReference type="GO" id="GO:0046872">
    <property type="term" value="F:metal ion binding"/>
    <property type="evidence" value="ECO:0007669"/>
    <property type="project" value="UniProtKB-KW"/>
</dbReference>
<comment type="subcellular location">
    <subcellularLocation>
        <location evidence="9">Cytoplasm</location>
    </subcellularLocation>
    <subcellularLocation>
        <location evidence="9">Nucleus</location>
    </subcellularLocation>
</comment>